<comment type="caution">
    <text evidence="8">The sequence shown here is derived from an EMBL/GenBank/DDBJ whole genome shotgun (WGS) entry which is preliminary data.</text>
</comment>
<reference evidence="8 9" key="1">
    <citation type="submission" date="2018-07" db="EMBL/GenBank/DDBJ databases">
        <title>Venubactetium sediminum gen. nov., sp. nov., isolated from a marine solar saltern.</title>
        <authorList>
            <person name="Wang S."/>
        </authorList>
    </citation>
    <scope>NUCLEOTIDE SEQUENCE [LARGE SCALE GENOMIC DNA]</scope>
    <source>
        <strain evidence="8 9">WD2A32</strain>
    </source>
</reference>
<proteinExistence type="inferred from homology"/>
<dbReference type="Pfam" id="PF08340">
    <property type="entry name" value="YicC-like_C"/>
    <property type="match status" value="1"/>
</dbReference>
<dbReference type="InterPro" id="IPR013527">
    <property type="entry name" value="YicC-like_N"/>
</dbReference>
<accession>A0A369TAX5</accession>
<comment type="similarity">
    <text evidence="5">Belongs to the YicC/YloC family.</text>
</comment>
<sequence length="295" mass="32559">MSVSSMTGFARREGGDETLTWTWEAKSVNGRGLEVRCRVPAGSEALEAKVRAAVPKACARGNVTVSLNMDRGDRGLRLQVNRHVLDQVIHLTRELREEIDAAPPRLDGLLAIRGVLETAEETEEEAIRKAREARLEADLTALLEDLVESRRLEGGRLKETAMAHLDHIAGLTAQARDCAAAQPEALRERLRRQVSDLLEAQAGLPEDRLAQEAALIASKADVREELDRLSAHDAAARELLEEGGAIGRRLDFLCQEFNREANTLCSKAQDVELTRIGLALKNAVEQLREQVQNIE</sequence>
<evidence type="ECO:0000259" key="6">
    <source>
        <dbReference type="Pfam" id="PF03755"/>
    </source>
</evidence>
<evidence type="ECO:0000256" key="4">
    <source>
        <dbReference type="ARBA" id="ARBA00022801"/>
    </source>
</evidence>
<dbReference type="InterPro" id="IPR005229">
    <property type="entry name" value="YicC/YloC-like"/>
</dbReference>
<dbReference type="PANTHER" id="PTHR30636:SF3">
    <property type="entry name" value="UPF0701 PROTEIN YICC"/>
    <property type="match status" value="1"/>
</dbReference>
<keyword evidence="2" id="KW-0540">Nuclease</keyword>
<evidence type="ECO:0000256" key="3">
    <source>
        <dbReference type="ARBA" id="ARBA00022759"/>
    </source>
</evidence>
<dbReference type="GO" id="GO:0016787">
    <property type="term" value="F:hydrolase activity"/>
    <property type="evidence" value="ECO:0007669"/>
    <property type="project" value="UniProtKB-KW"/>
</dbReference>
<evidence type="ECO:0000313" key="9">
    <source>
        <dbReference type="Proteomes" id="UP000253941"/>
    </source>
</evidence>
<dbReference type="GO" id="GO:0004521">
    <property type="term" value="F:RNA endonuclease activity"/>
    <property type="evidence" value="ECO:0007669"/>
    <property type="project" value="InterPro"/>
</dbReference>
<keyword evidence="3" id="KW-0255">Endonuclease</keyword>
<dbReference type="PANTHER" id="PTHR30636">
    <property type="entry name" value="UPF0701 PROTEIN YICC"/>
    <property type="match status" value="1"/>
</dbReference>
<keyword evidence="9" id="KW-1185">Reference proteome</keyword>
<gene>
    <name evidence="8" type="ORF">DRB17_07250</name>
</gene>
<name>A0A369TAX5_9PROT</name>
<evidence type="ECO:0000256" key="5">
    <source>
        <dbReference type="ARBA" id="ARBA00035648"/>
    </source>
</evidence>
<dbReference type="Proteomes" id="UP000253941">
    <property type="component" value="Unassembled WGS sequence"/>
</dbReference>
<feature type="domain" description="Endoribonuclease YicC-like N-terminal" evidence="6">
    <location>
        <begin position="3"/>
        <end position="158"/>
    </location>
</feature>
<dbReference type="AlphaFoldDB" id="A0A369TAX5"/>
<evidence type="ECO:0000256" key="1">
    <source>
        <dbReference type="ARBA" id="ARBA00001968"/>
    </source>
</evidence>
<evidence type="ECO:0000259" key="7">
    <source>
        <dbReference type="Pfam" id="PF08340"/>
    </source>
</evidence>
<comment type="cofactor">
    <cofactor evidence="1">
        <name>a divalent metal cation</name>
        <dbReference type="ChEBI" id="CHEBI:60240"/>
    </cofactor>
</comment>
<evidence type="ECO:0000313" key="8">
    <source>
        <dbReference type="EMBL" id="RDD62440.1"/>
    </source>
</evidence>
<dbReference type="Pfam" id="PF03755">
    <property type="entry name" value="YicC-like_N"/>
    <property type="match status" value="1"/>
</dbReference>
<dbReference type="InterPro" id="IPR013551">
    <property type="entry name" value="YicC-like_C"/>
</dbReference>
<dbReference type="NCBIfam" id="TIGR00255">
    <property type="entry name" value="YicC/YloC family endoribonuclease"/>
    <property type="match status" value="1"/>
</dbReference>
<feature type="domain" description="Endoribonuclease YicC-like C-terminal" evidence="7">
    <location>
        <begin position="179"/>
        <end position="295"/>
    </location>
</feature>
<keyword evidence="4" id="KW-0378">Hydrolase</keyword>
<dbReference type="EMBL" id="QPMH01000005">
    <property type="protein sequence ID" value="RDD62440.1"/>
    <property type="molecule type" value="Genomic_DNA"/>
</dbReference>
<protein>
    <submittedName>
        <fullName evidence="8">YicC family protein</fullName>
    </submittedName>
</protein>
<organism evidence="8 9">
    <name type="scientific">Ferruginivarius sediminum</name>
    <dbReference type="NCBI Taxonomy" id="2661937"/>
    <lineage>
        <taxon>Bacteria</taxon>
        <taxon>Pseudomonadati</taxon>
        <taxon>Pseudomonadota</taxon>
        <taxon>Alphaproteobacteria</taxon>
        <taxon>Rhodospirillales</taxon>
        <taxon>Rhodospirillaceae</taxon>
        <taxon>Ferruginivarius</taxon>
    </lineage>
</organism>
<evidence type="ECO:0000256" key="2">
    <source>
        <dbReference type="ARBA" id="ARBA00022722"/>
    </source>
</evidence>